<dbReference type="Pfam" id="PF13649">
    <property type="entry name" value="Methyltransf_25"/>
    <property type="match status" value="1"/>
</dbReference>
<evidence type="ECO:0000313" key="3">
    <source>
        <dbReference type="EMBL" id="RTE05758.1"/>
    </source>
</evidence>
<dbReference type="Gene3D" id="6.10.140.280">
    <property type="match status" value="1"/>
</dbReference>
<dbReference type="SUPFAM" id="SSF53335">
    <property type="entry name" value="S-adenosyl-L-methionine-dependent methyltransferases"/>
    <property type="match status" value="1"/>
</dbReference>
<accession>A0A3S0BI83</accession>
<gene>
    <name evidence="3" type="ORF">EJQ19_23805</name>
</gene>
<evidence type="ECO:0000313" key="4">
    <source>
        <dbReference type="Proteomes" id="UP000276128"/>
    </source>
</evidence>
<evidence type="ECO:0000256" key="1">
    <source>
        <dbReference type="ARBA" id="ARBA00022679"/>
    </source>
</evidence>
<name>A0A3S0BI83_9BACL</name>
<dbReference type="EMBL" id="RXHU01000078">
    <property type="protein sequence ID" value="RTE05758.1"/>
    <property type="molecule type" value="Genomic_DNA"/>
</dbReference>
<dbReference type="Gene3D" id="3.40.50.150">
    <property type="entry name" value="Vaccinia Virus protein VP39"/>
    <property type="match status" value="1"/>
</dbReference>
<dbReference type="OrthoDB" id="465705at2"/>
<dbReference type="Proteomes" id="UP000276128">
    <property type="component" value="Unassembled WGS sequence"/>
</dbReference>
<protein>
    <submittedName>
        <fullName evidence="3">Class I SAM-dependent methyltransferase</fullName>
    </submittedName>
</protein>
<dbReference type="InterPro" id="IPR041698">
    <property type="entry name" value="Methyltransf_25"/>
</dbReference>
<sequence length="230" mass="26135">MNEHDHARILSKFNEVAEKYDSQRRKLIPCFDGFYQTAAALVQTVSDQPRILDLGAGTGLFSSYVYTKYPQAAFTLIDLSAGMLEKAKERFDGIPVDITYIAEDYTKYTGDAPFDAVISSLSIHHLEDAEKQGLYRHIHSLLKPGGVFVNADQVQGGTPYIDEMYRSDWKAKIEATDLTRDELNAAYERTKLDRMAPLDDQLGWLREYGFADVDCVFKSYNFVVMFGRKL</sequence>
<proteinExistence type="predicted"/>
<dbReference type="GO" id="GO:0008168">
    <property type="term" value="F:methyltransferase activity"/>
    <property type="evidence" value="ECO:0007669"/>
    <property type="project" value="UniProtKB-KW"/>
</dbReference>
<dbReference type="CDD" id="cd02440">
    <property type="entry name" value="AdoMet_MTases"/>
    <property type="match status" value="1"/>
</dbReference>
<dbReference type="PANTHER" id="PTHR43861">
    <property type="entry name" value="TRANS-ACONITATE 2-METHYLTRANSFERASE-RELATED"/>
    <property type="match status" value="1"/>
</dbReference>
<dbReference type="GO" id="GO:0032259">
    <property type="term" value="P:methylation"/>
    <property type="evidence" value="ECO:0007669"/>
    <property type="project" value="UniProtKB-KW"/>
</dbReference>
<keyword evidence="4" id="KW-1185">Reference proteome</keyword>
<dbReference type="AlphaFoldDB" id="A0A3S0BI83"/>
<comment type="caution">
    <text evidence="3">The sequence shown here is derived from an EMBL/GenBank/DDBJ whole genome shotgun (WGS) entry which is preliminary data.</text>
</comment>
<evidence type="ECO:0000259" key="2">
    <source>
        <dbReference type="Pfam" id="PF13649"/>
    </source>
</evidence>
<feature type="domain" description="Methyltransferase" evidence="2">
    <location>
        <begin position="51"/>
        <end position="146"/>
    </location>
</feature>
<keyword evidence="1 3" id="KW-0808">Transferase</keyword>
<dbReference type="RefSeq" id="WP_126143741.1">
    <property type="nucleotide sequence ID" value="NZ_RXHU01000078.1"/>
</dbReference>
<keyword evidence="3" id="KW-0489">Methyltransferase</keyword>
<dbReference type="InterPro" id="IPR029063">
    <property type="entry name" value="SAM-dependent_MTases_sf"/>
</dbReference>
<organism evidence="3 4">
    <name type="scientific">Paenibacillus whitsoniae</name>
    <dbReference type="NCBI Taxonomy" id="2496558"/>
    <lineage>
        <taxon>Bacteria</taxon>
        <taxon>Bacillati</taxon>
        <taxon>Bacillota</taxon>
        <taxon>Bacilli</taxon>
        <taxon>Bacillales</taxon>
        <taxon>Paenibacillaceae</taxon>
        <taxon>Paenibacillus</taxon>
    </lineage>
</organism>
<reference evidence="3 4" key="1">
    <citation type="submission" date="2018-12" db="EMBL/GenBank/DDBJ databases">
        <title>Bacillus ochoae sp. nov., Paenibacillus whitsoniae sp. nov., Paenibacillus spiritus sp. nov. Isolated from the Mars Exploration Rover during spacecraft assembly.</title>
        <authorList>
            <person name="Seuylemezian A."/>
            <person name="Vaishampayan P."/>
        </authorList>
    </citation>
    <scope>NUCLEOTIDE SEQUENCE [LARGE SCALE GENOMIC DNA]</scope>
    <source>
        <strain evidence="3 4">MER 54</strain>
    </source>
</reference>